<feature type="non-terminal residue" evidence="1">
    <location>
        <position position="37"/>
    </location>
</feature>
<accession>A0A1G7IB72</accession>
<dbReference type="AlphaFoldDB" id="A0A1G7IB72"/>
<name>A0A1G7IB72_9BRAD</name>
<organism evidence="1 2">
    <name type="scientific">Bradyrhizobium brasilense</name>
    <dbReference type="NCBI Taxonomy" id="1419277"/>
    <lineage>
        <taxon>Bacteria</taxon>
        <taxon>Pseudomonadati</taxon>
        <taxon>Pseudomonadota</taxon>
        <taxon>Alphaproteobacteria</taxon>
        <taxon>Hyphomicrobiales</taxon>
        <taxon>Nitrobacteraceae</taxon>
        <taxon>Bradyrhizobium</taxon>
    </lineage>
</organism>
<protein>
    <submittedName>
        <fullName evidence="1">Uncharacterized protein</fullName>
    </submittedName>
</protein>
<evidence type="ECO:0000313" key="2">
    <source>
        <dbReference type="Proteomes" id="UP000199245"/>
    </source>
</evidence>
<evidence type="ECO:0000313" key="1">
    <source>
        <dbReference type="EMBL" id="SDF10007.1"/>
    </source>
</evidence>
<sequence length="37" mass="3962">MSPHPDVVLAKARTHMWTAPVAQELFGEIGSLASICP</sequence>
<proteinExistence type="predicted"/>
<reference evidence="1 2" key="1">
    <citation type="submission" date="2016-10" db="EMBL/GenBank/DDBJ databases">
        <authorList>
            <person name="de Groot N.N."/>
        </authorList>
    </citation>
    <scope>NUCLEOTIDE SEQUENCE [LARGE SCALE GENOMIC DNA]</scope>
    <source>
        <strain evidence="1 2">R5</strain>
    </source>
</reference>
<dbReference type="EMBL" id="FMZW01000044">
    <property type="protein sequence ID" value="SDF10007.1"/>
    <property type="molecule type" value="Genomic_DNA"/>
</dbReference>
<dbReference type="Proteomes" id="UP000199245">
    <property type="component" value="Unassembled WGS sequence"/>
</dbReference>
<gene>
    <name evidence="1" type="ORF">SAMN05216337_104467</name>
</gene>